<dbReference type="EMBL" id="LR721750">
    <property type="protein sequence ID" value="VVV04429.1"/>
    <property type="molecule type" value="Genomic_DNA"/>
</dbReference>
<sequence>MSWQNASYQWPDSTQAIQTQSETVLNQVAGKMNESANRVKTLASKVELARHPLSTEAENLLHLRAELESLMCKGQVLCVHPYQYQVGNQVESGHHLSPDIAIETLRAKLLDVNDKHKPTGPLYALGWMIAENSLANFAQATKGLFDVVNIPELGMVARRTGKEQSLQTDKFTKPNAIVQPRFKPTAQINQQPIRNALSWQGAQLAQLESLSADKNTPAQKLTALAEKRTQQLEEWTDSLNQLKQSNINVLKFEAQGTTEVIATLLKEAQSPSRANNYTFTALFLSSEPLTFLTELFT</sequence>
<gene>
    <name evidence="1" type="ORF">AW0309160_01824</name>
</gene>
<organism evidence="1">
    <name type="scientific">Aliivibrio wodanis</name>
    <dbReference type="NCBI Taxonomy" id="80852"/>
    <lineage>
        <taxon>Bacteria</taxon>
        <taxon>Pseudomonadati</taxon>
        <taxon>Pseudomonadota</taxon>
        <taxon>Gammaproteobacteria</taxon>
        <taxon>Vibrionales</taxon>
        <taxon>Vibrionaceae</taxon>
        <taxon>Aliivibrio</taxon>
    </lineage>
</organism>
<name>A0A5Q4ZVP7_9GAMM</name>
<accession>A0A5Q4ZVP7</accession>
<protein>
    <submittedName>
        <fullName evidence="1">Uncharacterized protein</fullName>
    </submittedName>
</protein>
<reference evidence="1" key="1">
    <citation type="submission" date="2019-09" db="EMBL/GenBank/DDBJ databases">
        <authorList>
            <person name="Hjerde E."/>
        </authorList>
    </citation>
    <scope>NUCLEOTIDE SEQUENCE</scope>
    <source>
        <strain evidence="1">06/09/160</strain>
    </source>
</reference>
<evidence type="ECO:0000313" key="1">
    <source>
        <dbReference type="EMBL" id="VVV04429.1"/>
    </source>
</evidence>
<proteinExistence type="predicted"/>
<dbReference type="AlphaFoldDB" id="A0A5Q4ZVP7"/>